<gene>
    <name evidence="2" type="ORF">N7456_006962</name>
</gene>
<feature type="compositionally biased region" description="Polar residues" evidence="1">
    <location>
        <begin position="37"/>
        <end position="46"/>
    </location>
</feature>
<keyword evidence="3" id="KW-1185">Reference proteome</keyword>
<organism evidence="2 3">
    <name type="scientific">Penicillium angulare</name>
    <dbReference type="NCBI Taxonomy" id="116970"/>
    <lineage>
        <taxon>Eukaryota</taxon>
        <taxon>Fungi</taxon>
        <taxon>Dikarya</taxon>
        <taxon>Ascomycota</taxon>
        <taxon>Pezizomycotina</taxon>
        <taxon>Eurotiomycetes</taxon>
        <taxon>Eurotiomycetidae</taxon>
        <taxon>Eurotiales</taxon>
        <taxon>Aspergillaceae</taxon>
        <taxon>Penicillium</taxon>
    </lineage>
</organism>
<evidence type="ECO:0000256" key="1">
    <source>
        <dbReference type="SAM" id="MobiDB-lite"/>
    </source>
</evidence>
<proteinExistence type="predicted"/>
<reference evidence="2" key="1">
    <citation type="submission" date="2022-11" db="EMBL/GenBank/DDBJ databases">
        <authorList>
            <person name="Petersen C."/>
        </authorList>
    </citation>
    <scope>NUCLEOTIDE SEQUENCE</scope>
    <source>
        <strain evidence="2">IBT 30069</strain>
    </source>
</reference>
<dbReference type="OrthoDB" id="10412902at2759"/>
<name>A0A9W9FIN7_9EURO</name>
<sequence length="60" mass="6458">MAQLDPSSADRAHTGIANFERTIEALGNRSASPVPKASSQKTGDSNKSSHKYSNRREPSD</sequence>
<dbReference type="EMBL" id="JAPQKH010000004">
    <property type="protein sequence ID" value="KAJ5100910.1"/>
    <property type="molecule type" value="Genomic_DNA"/>
</dbReference>
<feature type="region of interest" description="Disordered" evidence="1">
    <location>
        <begin position="1"/>
        <end position="60"/>
    </location>
</feature>
<protein>
    <submittedName>
        <fullName evidence="2">Uncharacterized protein</fullName>
    </submittedName>
</protein>
<comment type="caution">
    <text evidence="2">The sequence shown here is derived from an EMBL/GenBank/DDBJ whole genome shotgun (WGS) entry which is preliminary data.</text>
</comment>
<evidence type="ECO:0000313" key="3">
    <source>
        <dbReference type="Proteomes" id="UP001149165"/>
    </source>
</evidence>
<dbReference type="Proteomes" id="UP001149165">
    <property type="component" value="Unassembled WGS sequence"/>
</dbReference>
<dbReference type="AlphaFoldDB" id="A0A9W9FIN7"/>
<evidence type="ECO:0000313" key="2">
    <source>
        <dbReference type="EMBL" id="KAJ5100910.1"/>
    </source>
</evidence>
<accession>A0A9W9FIN7</accession>
<reference evidence="2" key="2">
    <citation type="journal article" date="2023" name="IMA Fungus">
        <title>Comparative genomic study of the Penicillium genus elucidates a diverse pangenome and 15 lateral gene transfer events.</title>
        <authorList>
            <person name="Petersen C."/>
            <person name="Sorensen T."/>
            <person name="Nielsen M.R."/>
            <person name="Sondergaard T.E."/>
            <person name="Sorensen J.L."/>
            <person name="Fitzpatrick D.A."/>
            <person name="Frisvad J.C."/>
            <person name="Nielsen K.L."/>
        </authorList>
    </citation>
    <scope>NUCLEOTIDE SEQUENCE</scope>
    <source>
        <strain evidence="2">IBT 30069</strain>
    </source>
</reference>